<protein>
    <submittedName>
        <fullName evidence="1">Uncharacterized protein</fullName>
    </submittedName>
</protein>
<reference evidence="1 2" key="2">
    <citation type="submission" date="2020-06" db="EMBL/GenBank/DDBJ databases">
        <title>Antribacter stalactiti gen. nov., sp. nov., a new member of the family Nacardiaceae isolated from a cave.</title>
        <authorList>
            <person name="Kim I.S."/>
        </authorList>
    </citation>
    <scope>NUCLEOTIDE SEQUENCE [LARGE SCALE GENOMIC DNA]</scope>
    <source>
        <strain evidence="1 2">YC2-7</strain>
    </source>
</reference>
<organism evidence="1 2">
    <name type="scientific">Antrihabitans stalactiti</name>
    <dbReference type="NCBI Taxonomy" id="2584121"/>
    <lineage>
        <taxon>Bacteria</taxon>
        <taxon>Bacillati</taxon>
        <taxon>Actinomycetota</taxon>
        <taxon>Actinomycetes</taxon>
        <taxon>Mycobacteriales</taxon>
        <taxon>Nocardiaceae</taxon>
        <taxon>Antrihabitans</taxon>
    </lineage>
</organism>
<accession>A0A848KKA6</accession>
<comment type="caution">
    <text evidence="1">The sequence shown here is derived from an EMBL/GenBank/DDBJ whole genome shotgun (WGS) entry which is preliminary data.</text>
</comment>
<evidence type="ECO:0000313" key="2">
    <source>
        <dbReference type="Proteomes" id="UP000535543"/>
    </source>
</evidence>
<gene>
    <name evidence="1" type="ORF">FGL95_24955</name>
</gene>
<proteinExistence type="predicted"/>
<dbReference type="RefSeq" id="WP_169592384.1">
    <property type="nucleotide sequence ID" value="NZ_VCQU01000010.1"/>
</dbReference>
<dbReference type="AlphaFoldDB" id="A0A848KKA6"/>
<reference evidence="1 2" key="1">
    <citation type="submission" date="2019-05" db="EMBL/GenBank/DDBJ databases">
        <authorList>
            <person name="Lee S.D."/>
        </authorList>
    </citation>
    <scope>NUCLEOTIDE SEQUENCE [LARGE SCALE GENOMIC DNA]</scope>
    <source>
        <strain evidence="1 2">YC2-7</strain>
    </source>
</reference>
<dbReference type="EMBL" id="VCQU01000010">
    <property type="protein sequence ID" value="NMN98298.1"/>
    <property type="molecule type" value="Genomic_DNA"/>
</dbReference>
<keyword evidence="2" id="KW-1185">Reference proteome</keyword>
<name>A0A848KKA6_9NOCA</name>
<dbReference type="Proteomes" id="UP000535543">
    <property type="component" value="Unassembled WGS sequence"/>
</dbReference>
<sequence length="248" mass="27210">MTITPTAVPEPMLAAMRNLARTHREHEKYYGRAPLRSAADVQEMSVALKALADQWLGATATQNPVQVAFAGADDLNAPGLVAGTGILFMESEGKPAEIRRLERDLEAIATDNEQTGAWLSAAMEKSWLAAGALTGYPELADLLGERHRIVVNDWQSAHLLQLVSRLLRRALDVLRLVDFTPAALRADLSGERYSALYLYSAAELLDRAADLIAESALLVHDNERRWRVFLHRVDALAQSTASDPSSSR</sequence>
<evidence type="ECO:0000313" key="1">
    <source>
        <dbReference type="EMBL" id="NMN98298.1"/>
    </source>
</evidence>